<dbReference type="CDD" id="cd10917">
    <property type="entry name" value="CE4_NodB_like_6s_7s"/>
    <property type="match status" value="1"/>
</dbReference>
<dbReference type="InterPro" id="IPR002509">
    <property type="entry name" value="NODB_dom"/>
</dbReference>
<dbReference type="Proteomes" id="UP001243623">
    <property type="component" value="Chromosome"/>
</dbReference>
<proteinExistence type="predicted"/>
<feature type="domain" description="NodB homology" evidence="1">
    <location>
        <begin position="42"/>
        <end position="220"/>
    </location>
</feature>
<evidence type="ECO:0000259" key="1">
    <source>
        <dbReference type="PROSITE" id="PS51677"/>
    </source>
</evidence>
<organism evidence="2 3">
    <name type="scientific">Selenobaculum gibii</name>
    <dbReference type="NCBI Taxonomy" id="3054208"/>
    <lineage>
        <taxon>Bacteria</taxon>
        <taxon>Bacillati</taxon>
        <taxon>Bacillota</taxon>
        <taxon>Negativicutes</taxon>
        <taxon>Selenomonadales</taxon>
        <taxon>Selenomonadaceae</taxon>
        <taxon>Selenobaculum</taxon>
    </lineage>
</organism>
<evidence type="ECO:0000313" key="3">
    <source>
        <dbReference type="Proteomes" id="UP001243623"/>
    </source>
</evidence>
<dbReference type="PANTHER" id="PTHR10587">
    <property type="entry name" value="GLYCOSYL TRANSFERASE-RELATED"/>
    <property type="match status" value="1"/>
</dbReference>
<dbReference type="GO" id="GO:0005975">
    <property type="term" value="P:carbohydrate metabolic process"/>
    <property type="evidence" value="ECO:0007669"/>
    <property type="project" value="InterPro"/>
</dbReference>
<accession>A0A9Y2AHV8</accession>
<keyword evidence="3" id="KW-1185">Reference proteome</keyword>
<name>A0A9Y2AHV8_9FIRM</name>
<dbReference type="RefSeq" id="WP_309320413.1">
    <property type="nucleotide sequence ID" value="NZ_CP120678.1"/>
</dbReference>
<dbReference type="InterPro" id="IPR050248">
    <property type="entry name" value="Polysacc_deacetylase_ArnD"/>
</dbReference>
<dbReference type="Pfam" id="PF01522">
    <property type="entry name" value="Polysacc_deac_1"/>
    <property type="match status" value="1"/>
</dbReference>
<reference evidence="2" key="1">
    <citation type="submission" date="2023-03" db="EMBL/GenBank/DDBJ databases">
        <title>Selenobaculum gbiensis gen. nov. sp. nov., a new bacterium isolated from the gut microbiota of IBD patient.</title>
        <authorList>
            <person name="Yeo S."/>
            <person name="Park H."/>
            <person name="Huh C.S."/>
        </authorList>
    </citation>
    <scope>NUCLEOTIDE SEQUENCE</scope>
    <source>
        <strain evidence="2">ICN-92133</strain>
    </source>
</reference>
<dbReference type="GO" id="GO:0016810">
    <property type="term" value="F:hydrolase activity, acting on carbon-nitrogen (but not peptide) bonds"/>
    <property type="evidence" value="ECO:0007669"/>
    <property type="project" value="InterPro"/>
</dbReference>
<dbReference type="EMBL" id="CP120678">
    <property type="protein sequence ID" value="WIW70482.1"/>
    <property type="molecule type" value="Genomic_DNA"/>
</dbReference>
<sequence>MKRKWQYFFSITAFIILVGAKIGQSIAVEEVHIVRHIDTNDKVVALTFDDGPNVKTTPKVLEVLKEKNVKATFFILGENAVEHPEIVKQAASEGHEIASHSYTHRHLSKMSPKDCADELAKAESIISQCASKPRYFRPPGGLFNDNVLEEAKRHGYTTILWSVDPHDWQSPSVSEMIKRVEDNVKPGGIVLMHDGQPNLPTPKALGTIIDDLRAQGYSFVTIDELLRHEEVKTTGFFNG</sequence>
<dbReference type="PROSITE" id="PS51677">
    <property type="entry name" value="NODB"/>
    <property type="match status" value="1"/>
</dbReference>
<dbReference type="KEGG" id="sgbi:P3F81_11445"/>
<evidence type="ECO:0000313" key="2">
    <source>
        <dbReference type="EMBL" id="WIW70482.1"/>
    </source>
</evidence>
<dbReference type="AlphaFoldDB" id="A0A9Y2AHV8"/>
<dbReference type="Gene3D" id="3.20.20.370">
    <property type="entry name" value="Glycoside hydrolase/deacetylase"/>
    <property type="match status" value="1"/>
</dbReference>
<protein>
    <submittedName>
        <fullName evidence="2">Polysaccharide deacetylase family protein</fullName>
    </submittedName>
</protein>
<dbReference type="InterPro" id="IPR011330">
    <property type="entry name" value="Glyco_hydro/deAcase_b/a-brl"/>
</dbReference>
<dbReference type="SUPFAM" id="SSF88713">
    <property type="entry name" value="Glycoside hydrolase/deacetylase"/>
    <property type="match status" value="1"/>
</dbReference>
<gene>
    <name evidence="2" type="ORF">P3F81_11445</name>
</gene>